<sequence length="487" mass="55114">MDRTFSHLRTALCSSTQLEKSMHACLQSIPDSIVCDGIFFNYYRSDIRCIQFLALATHKTARLKRDIIPIPEVIAKQFNHSDNFSTQVIDTLSQCPLTEYVVNTCFRNIKSLILMRMHLDGLRLGAMGIFSHRTDAFTPQHAELFESVRGELSLLAFIALSRHNLLLNNTPPSIPGLSIAEESEKFVVSQNNLPLFQLYHSLKRLANSELPVLLLGEKGVGKNSLASELQQQRSTRSGYYGLISPQGQLIVMKNGVLNRTITIDFNTPPNMASFLILHQGSLLIKEINSFPDRWQTFLLALHSNYSEYCQLQIIAIQTLPFSMVNNTLNHDISTHYLTNQYYANTLCQVVTLPPLRHRYDDIPLLLTYYLRKLSSQYRRTSLPVLGDDSLRLLLKYHWPGNITELIGLLENAFFRCTGNELHIVLPKERNAITIPPLDDAMRQHIQMALQQSQGKISGKGGAAELLGVNSNTLYSKMKKLGIVVKEK</sequence>
<feature type="domain" description="Sigma-54 factor interaction" evidence="6">
    <location>
        <begin position="188"/>
        <end position="414"/>
    </location>
</feature>
<evidence type="ECO:0000256" key="5">
    <source>
        <dbReference type="ARBA" id="ARBA00023163"/>
    </source>
</evidence>
<dbReference type="Proteomes" id="UP000245995">
    <property type="component" value="Chromosome CITRO92"/>
</dbReference>
<accession>A0AAX2BF21</accession>
<dbReference type="SUPFAM" id="SSF52540">
    <property type="entry name" value="P-loop containing nucleoside triphosphate hydrolases"/>
    <property type="match status" value="1"/>
</dbReference>
<reference evidence="7 8" key="1">
    <citation type="submission" date="2016-04" db="EMBL/GenBank/DDBJ databases">
        <authorList>
            <person name="Regsiter A."/>
            <person name="William W."/>
        </authorList>
    </citation>
    <scope>NUCLEOTIDE SEQUENCE [LARGE SCALE GENOMIC DNA]</scope>
    <source>
        <strain evidence="7 8">92</strain>
    </source>
</reference>
<evidence type="ECO:0000256" key="3">
    <source>
        <dbReference type="ARBA" id="ARBA00023015"/>
    </source>
</evidence>
<dbReference type="Pfam" id="PF25601">
    <property type="entry name" value="AAA_lid_14"/>
    <property type="match status" value="1"/>
</dbReference>
<dbReference type="PROSITE" id="PS50045">
    <property type="entry name" value="SIGMA54_INTERACT_4"/>
    <property type="match status" value="1"/>
</dbReference>
<dbReference type="AlphaFoldDB" id="A0AAX2BF21"/>
<evidence type="ECO:0000313" key="7">
    <source>
        <dbReference type="EMBL" id="SAZ15272.1"/>
    </source>
</evidence>
<evidence type="ECO:0000256" key="4">
    <source>
        <dbReference type="ARBA" id="ARBA00023125"/>
    </source>
</evidence>
<keyword evidence="2" id="KW-0067">ATP-binding</keyword>
<dbReference type="PRINTS" id="PR01590">
    <property type="entry name" value="HTHFIS"/>
</dbReference>
<dbReference type="InterPro" id="IPR002197">
    <property type="entry name" value="HTH_Fis"/>
</dbReference>
<dbReference type="InterPro" id="IPR058031">
    <property type="entry name" value="AAA_lid_NorR"/>
</dbReference>
<name>A0AAX2BF21_CITAM</name>
<dbReference type="GO" id="GO:0006355">
    <property type="term" value="P:regulation of DNA-templated transcription"/>
    <property type="evidence" value="ECO:0007669"/>
    <property type="project" value="InterPro"/>
</dbReference>
<dbReference type="InterPro" id="IPR009057">
    <property type="entry name" value="Homeodomain-like_sf"/>
</dbReference>
<proteinExistence type="predicted"/>
<dbReference type="EMBL" id="LT556085">
    <property type="protein sequence ID" value="SAZ15272.1"/>
    <property type="molecule type" value="Genomic_DNA"/>
</dbReference>
<evidence type="ECO:0000256" key="2">
    <source>
        <dbReference type="ARBA" id="ARBA00022840"/>
    </source>
</evidence>
<dbReference type="Pfam" id="PF02954">
    <property type="entry name" value="HTH_8"/>
    <property type="match status" value="1"/>
</dbReference>
<keyword evidence="3" id="KW-0805">Transcription regulation</keyword>
<dbReference type="PANTHER" id="PTHR32071:SF117">
    <property type="entry name" value="PTS-DEPENDENT DIHYDROXYACETONE KINASE OPERON REGULATORY PROTEIN-RELATED"/>
    <property type="match status" value="1"/>
</dbReference>
<organism evidence="7 8">
    <name type="scientific">Citrobacter amalonaticus</name>
    <dbReference type="NCBI Taxonomy" id="35703"/>
    <lineage>
        <taxon>Bacteria</taxon>
        <taxon>Pseudomonadati</taxon>
        <taxon>Pseudomonadota</taxon>
        <taxon>Gammaproteobacteria</taxon>
        <taxon>Enterobacterales</taxon>
        <taxon>Enterobacteriaceae</taxon>
        <taxon>Citrobacter</taxon>
    </lineage>
</organism>
<evidence type="ECO:0000313" key="8">
    <source>
        <dbReference type="Proteomes" id="UP000245995"/>
    </source>
</evidence>
<protein>
    <submittedName>
        <fullName evidence="7">Formate hydrogenlyase transcriptional activator</fullName>
    </submittedName>
</protein>
<evidence type="ECO:0000256" key="1">
    <source>
        <dbReference type="ARBA" id="ARBA00022741"/>
    </source>
</evidence>
<dbReference type="InterPro" id="IPR002078">
    <property type="entry name" value="Sigma_54_int"/>
</dbReference>
<dbReference type="GO" id="GO:0043565">
    <property type="term" value="F:sequence-specific DNA binding"/>
    <property type="evidence" value="ECO:0007669"/>
    <property type="project" value="InterPro"/>
</dbReference>
<keyword evidence="4" id="KW-0238">DNA-binding</keyword>
<dbReference type="Gene3D" id="1.10.10.60">
    <property type="entry name" value="Homeodomain-like"/>
    <property type="match status" value="1"/>
</dbReference>
<dbReference type="GO" id="GO:0005524">
    <property type="term" value="F:ATP binding"/>
    <property type="evidence" value="ECO:0007669"/>
    <property type="project" value="UniProtKB-KW"/>
</dbReference>
<dbReference type="Gene3D" id="1.10.8.60">
    <property type="match status" value="1"/>
</dbReference>
<dbReference type="SUPFAM" id="SSF46689">
    <property type="entry name" value="Homeodomain-like"/>
    <property type="match status" value="1"/>
</dbReference>
<keyword evidence="1" id="KW-0547">Nucleotide-binding</keyword>
<keyword evidence="5" id="KW-0804">Transcription</keyword>
<evidence type="ECO:0000259" key="6">
    <source>
        <dbReference type="PROSITE" id="PS50045"/>
    </source>
</evidence>
<gene>
    <name evidence="7" type="ORF">CITRO92_1127</name>
</gene>
<dbReference type="Pfam" id="PF14532">
    <property type="entry name" value="Sigma54_activ_2"/>
    <property type="match status" value="1"/>
</dbReference>
<dbReference type="InterPro" id="IPR027417">
    <property type="entry name" value="P-loop_NTPase"/>
</dbReference>
<dbReference type="PANTHER" id="PTHR32071">
    <property type="entry name" value="TRANSCRIPTIONAL REGULATORY PROTEIN"/>
    <property type="match status" value="1"/>
</dbReference>
<dbReference type="Gene3D" id="3.40.50.300">
    <property type="entry name" value="P-loop containing nucleotide triphosphate hydrolases"/>
    <property type="match status" value="1"/>
</dbReference>